<dbReference type="EMBL" id="JBBWWR010000003">
    <property type="protein sequence ID" value="KAK8969420.1"/>
    <property type="molecule type" value="Genomic_DNA"/>
</dbReference>
<dbReference type="SUPFAM" id="SSF54928">
    <property type="entry name" value="RNA-binding domain, RBD"/>
    <property type="match status" value="1"/>
</dbReference>
<name>A0ABR2MYZ2_9ASPA</name>
<dbReference type="Gene3D" id="3.30.70.330">
    <property type="match status" value="1"/>
</dbReference>
<dbReference type="PANTHER" id="PTHR23139">
    <property type="entry name" value="RNA-BINDING PROTEIN"/>
    <property type="match status" value="1"/>
</dbReference>
<comment type="caution">
    <text evidence="5">The sequence shown here is derived from an EMBL/GenBank/DDBJ whole genome shotgun (WGS) entry which is preliminary data.</text>
</comment>
<keyword evidence="2" id="KW-0694">RNA-binding</keyword>
<organism evidence="5 6">
    <name type="scientific">Platanthera guangdongensis</name>
    <dbReference type="NCBI Taxonomy" id="2320717"/>
    <lineage>
        <taxon>Eukaryota</taxon>
        <taxon>Viridiplantae</taxon>
        <taxon>Streptophyta</taxon>
        <taxon>Embryophyta</taxon>
        <taxon>Tracheophyta</taxon>
        <taxon>Spermatophyta</taxon>
        <taxon>Magnoliopsida</taxon>
        <taxon>Liliopsida</taxon>
        <taxon>Asparagales</taxon>
        <taxon>Orchidaceae</taxon>
        <taxon>Orchidoideae</taxon>
        <taxon>Orchideae</taxon>
        <taxon>Orchidinae</taxon>
        <taxon>Platanthera</taxon>
    </lineage>
</organism>
<evidence type="ECO:0000256" key="4">
    <source>
        <dbReference type="SAM" id="MobiDB-lite"/>
    </source>
</evidence>
<feature type="compositionally biased region" description="Basic and acidic residues" evidence="4">
    <location>
        <begin position="194"/>
        <end position="224"/>
    </location>
</feature>
<dbReference type="Proteomes" id="UP001412067">
    <property type="component" value="Unassembled WGS sequence"/>
</dbReference>
<accession>A0ABR2MYZ2</accession>
<keyword evidence="3" id="KW-0508">mRNA splicing</keyword>
<evidence type="ECO:0000313" key="6">
    <source>
        <dbReference type="Proteomes" id="UP001412067"/>
    </source>
</evidence>
<keyword evidence="6" id="KW-1185">Reference proteome</keyword>
<evidence type="ECO:0000256" key="2">
    <source>
        <dbReference type="ARBA" id="ARBA00022884"/>
    </source>
</evidence>
<protein>
    <recommendedName>
        <fullName evidence="7">RRM domain-containing protein</fullName>
    </recommendedName>
</protein>
<evidence type="ECO:0000313" key="5">
    <source>
        <dbReference type="EMBL" id="KAK8969420.1"/>
    </source>
</evidence>
<dbReference type="InterPro" id="IPR012677">
    <property type="entry name" value="Nucleotide-bd_a/b_plait_sf"/>
</dbReference>
<proteinExistence type="predicted"/>
<feature type="compositionally biased region" description="Basic and acidic residues" evidence="4">
    <location>
        <begin position="231"/>
        <end position="241"/>
    </location>
</feature>
<feature type="compositionally biased region" description="Basic and acidic residues" evidence="4">
    <location>
        <begin position="1"/>
        <end position="11"/>
    </location>
</feature>
<keyword evidence="1" id="KW-0507">mRNA processing</keyword>
<evidence type="ECO:0008006" key="7">
    <source>
        <dbReference type="Google" id="ProtNLM"/>
    </source>
</evidence>
<evidence type="ECO:0000256" key="1">
    <source>
        <dbReference type="ARBA" id="ARBA00022664"/>
    </source>
</evidence>
<gene>
    <name evidence="5" type="ORF">KSP40_PGU017937</name>
</gene>
<feature type="compositionally biased region" description="Basic and acidic residues" evidence="4">
    <location>
        <begin position="148"/>
        <end position="167"/>
    </location>
</feature>
<reference evidence="5 6" key="1">
    <citation type="journal article" date="2022" name="Nat. Plants">
        <title>Genomes of leafy and leafless Platanthera orchids illuminate the evolution of mycoheterotrophy.</title>
        <authorList>
            <person name="Li M.H."/>
            <person name="Liu K.W."/>
            <person name="Li Z."/>
            <person name="Lu H.C."/>
            <person name="Ye Q.L."/>
            <person name="Zhang D."/>
            <person name="Wang J.Y."/>
            <person name="Li Y.F."/>
            <person name="Zhong Z.M."/>
            <person name="Liu X."/>
            <person name="Yu X."/>
            <person name="Liu D.K."/>
            <person name="Tu X.D."/>
            <person name="Liu B."/>
            <person name="Hao Y."/>
            <person name="Liao X.Y."/>
            <person name="Jiang Y.T."/>
            <person name="Sun W.H."/>
            <person name="Chen J."/>
            <person name="Chen Y.Q."/>
            <person name="Ai Y."/>
            <person name="Zhai J.W."/>
            <person name="Wu S.S."/>
            <person name="Zhou Z."/>
            <person name="Hsiao Y.Y."/>
            <person name="Wu W.L."/>
            <person name="Chen Y.Y."/>
            <person name="Lin Y.F."/>
            <person name="Hsu J.L."/>
            <person name="Li C.Y."/>
            <person name="Wang Z.W."/>
            <person name="Zhao X."/>
            <person name="Zhong W.Y."/>
            <person name="Ma X.K."/>
            <person name="Ma L."/>
            <person name="Huang J."/>
            <person name="Chen G.Z."/>
            <person name="Huang M.Z."/>
            <person name="Huang L."/>
            <person name="Peng D.H."/>
            <person name="Luo Y.B."/>
            <person name="Zou S.Q."/>
            <person name="Chen S.P."/>
            <person name="Lan S."/>
            <person name="Tsai W.C."/>
            <person name="Van de Peer Y."/>
            <person name="Liu Z.J."/>
        </authorList>
    </citation>
    <scope>NUCLEOTIDE SEQUENCE [LARGE SCALE GENOMIC DNA]</scope>
    <source>
        <strain evidence="5">Lor288</strain>
    </source>
</reference>
<feature type="compositionally biased region" description="Basic and acidic residues" evidence="4">
    <location>
        <begin position="174"/>
        <end position="185"/>
    </location>
</feature>
<evidence type="ECO:0000256" key="3">
    <source>
        <dbReference type="ARBA" id="ARBA00023187"/>
    </source>
</evidence>
<feature type="region of interest" description="Disordered" evidence="4">
    <location>
        <begin position="1"/>
        <end position="321"/>
    </location>
</feature>
<sequence>MGRTDKSKEGSRINPNEGTSARTRAFSFEDIISRRKKKQSSNTNEKDSRTGESLEISNNTLDHASPDHHQIMRTSNVCVKESCKKEESTSRKERNIMKRRYAGAHDMEVGVKVKSSHRKSSRYKESTKEKHSHHSSKTDNFPSLYEKPSGRKRLEDFEENDKYGEHYRKSKRDKKGDGYNDDNSRAKSSKKSNKHDFAKLHDTMYSERNGHKDYHAEHFYEVPRLRKRRPRSQEYDSERGRSASLSPLSRKHAFHVQDYEESYTDNSRKKHSDGDRYKASGNGAYSSGHHRKHGSGLGGYSPRKRKTEAAVKTPSPTVRSPERKVATWDQLPSGTNITNTGSSFASFPLAASKIIEAASFAATLSTAKTYPVTSINSASMVMSASLESVQLTQATHKAHALVEFLTPEDATAALAFDGNSFFGSTLKVRRPKDFVEAAYNLESLLNSSVMDILAYMLEPHKVPPERFSYYNVDHPRTSSPIRRDHVYPQAQDGYIRDDCLGDSSGAYRDHHRQDHTTYQDPS</sequence>
<dbReference type="InterPro" id="IPR035979">
    <property type="entry name" value="RBD_domain_sf"/>
</dbReference>
<feature type="compositionally biased region" description="Basic and acidic residues" evidence="4">
    <location>
        <begin position="81"/>
        <end position="96"/>
    </location>
</feature>
<feature type="compositionally biased region" description="Polar residues" evidence="4">
    <location>
        <begin position="13"/>
        <end position="22"/>
    </location>
</feature>